<keyword evidence="11 13" id="KW-0472">Membrane</keyword>
<dbReference type="InterPro" id="IPR047819">
    <property type="entry name" value="P5A-ATPase_N"/>
</dbReference>
<keyword evidence="9 13" id="KW-1278">Translocase</keyword>
<feature type="transmembrane region" description="Helical" evidence="13">
    <location>
        <begin position="1448"/>
        <end position="1466"/>
    </location>
</feature>
<evidence type="ECO:0000256" key="3">
    <source>
        <dbReference type="ARBA" id="ARBA00022553"/>
    </source>
</evidence>
<dbReference type="InterPro" id="IPR023214">
    <property type="entry name" value="HAD_sf"/>
</dbReference>
<comment type="similarity">
    <text evidence="2 13">Belongs to the cation transport ATPase (P-type) (TC 3.A.3) family. Type V subfamily.</text>
</comment>
<dbReference type="InterPro" id="IPR023298">
    <property type="entry name" value="ATPase_P-typ_TM_dom_sf"/>
</dbReference>
<feature type="transmembrane region" description="Helical" evidence="13">
    <location>
        <begin position="1478"/>
        <end position="1503"/>
    </location>
</feature>
<dbReference type="CDD" id="cd07542">
    <property type="entry name" value="P-type_ATPase_cation"/>
    <property type="match status" value="1"/>
</dbReference>
<name>A0AA38GZX6_9TREE</name>
<dbReference type="GO" id="GO:0016020">
    <property type="term" value="C:membrane"/>
    <property type="evidence" value="ECO:0007669"/>
    <property type="project" value="UniProtKB-SubCell"/>
</dbReference>
<dbReference type="Gene3D" id="3.40.50.1000">
    <property type="entry name" value="HAD superfamily/HAD-like"/>
    <property type="match status" value="1"/>
</dbReference>
<keyword evidence="4 13" id="KW-0812">Transmembrane</keyword>
<dbReference type="InterPro" id="IPR044492">
    <property type="entry name" value="P_typ_ATPase_HD_dom"/>
</dbReference>
<dbReference type="NCBIfam" id="TIGR01657">
    <property type="entry name" value="P-ATPase-V"/>
    <property type="match status" value="1"/>
</dbReference>
<evidence type="ECO:0000256" key="13">
    <source>
        <dbReference type="RuleBase" id="RU362082"/>
    </source>
</evidence>
<keyword evidence="6 13" id="KW-0547">Nucleotide-binding</keyword>
<evidence type="ECO:0000259" key="15">
    <source>
        <dbReference type="Pfam" id="PF00122"/>
    </source>
</evidence>
<accession>A0AA38GZX6</accession>
<feature type="region of interest" description="Disordered" evidence="14">
    <location>
        <begin position="1"/>
        <end position="341"/>
    </location>
</feature>
<dbReference type="SFLD" id="SFLDS00003">
    <property type="entry name" value="Haloacid_Dehalogenase"/>
    <property type="match status" value="1"/>
</dbReference>
<organism evidence="17 18">
    <name type="scientific">Dioszegia hungarica</name>
    <dbReference type="NCBI Taxonomy" id="4972"/>
    <lineage>
        <taxon>Eukaryota</taxon>
        <taxon>Fungi</taxon>
        <taxon>Dikarya</taxon>
        <taxon>Basidiomycota</taxon>
        <taxon>Agaricomycotina</taxon>
        <taxon>Tremellomycetes</taxon>
        <taxon>Tremellales</taxon>
        <taxon>Bulleribasidiaceae</taxon>
        <taxon>Dioszegia</taxon>
    </lineage>
</organism>
<dbReference type="EMBL" id="JAKWFO010000016">
    <property type="protein sequence ID" value="KAI9632057.1"/>
    <property type="molecule type" value="Genomic_DNA"/>
</dbReference>
<dbReference type="Pfam" id="PF13246">
    <property type="entry name" value="Cation_ATPase"/>
    <property type="match status" value="1"/>
</dbReference>
<dbReference type="InterPro" id="IPR036412">
    <property type="entry name" value="HAD-like_sf"/>
</dbReference>
<feature type="domain" description="P-type ATPase A" evidence="15">
    <location>
        <begin position="643"/>
        <end position="778"/>
    </location>
</feature>
<evidence type="ECO:0000256" key="11">
    <source>
        <dbReference type="ARBA" id="ARBA00023136"/>
    </source>
</evidence>
<dbReference type="PANTHER" id="PTHR45630:SF8">
    <property type="entry name" value="CATION-TRANSPORTING ATPASE"/>
    <property type="match status" value="1"/>
</dbReference>
<proteinExistence type="inferred from homology"/>
<dbReference type="GO" id="GO:0046872">
    <property type="term" value="F:metal ion binding"/>
    <property type="evidence" value="ECO:0007669"/>
    <property type="project" value="UniProtKB-UniRule"/>
</dbReference>
<keyword evidence="10 13" id="KW-1133">Transmembrane helix</keyword>
<feature type="compositionally biased region" description="Basic and acidic residues" evidence="14">
    <location>
        <begin position="192"/>
        <end position="202"/>
    </location>
</feature>
<dbReference type="InterPro" id="IPR023299">
    <property type="entry name" value="ATPase_P-typ_cyto_dom_N"/>
</dbReference>
<dbReference type="PANTHER" id="PTHR45630">
    <property type="entry name" value="CATION-TRANSPORTING ATPASE-RELATED"/>
    <property type="match status" value="1"/>
</dbReference>
<dbReference type="InterPro" id="IPR018303">
    <property type="entry name" value="ATPase_P-typ_P_site"/>
</dbReference>
<dbReference type="SFLD" id="SFLDG00002">
    <property type="entry name" value="C1.7:_P-type_atpase_like"/>
    <property type="match status" value="1"/>
</dbReference>
<dbReference type="EC" id="7.2.2.-" evidence="13"/>
<dbReference type="RefSeq" id="XP_052941834.1">
    <property type="nucleotide sequence ID" value="XM_053088188.1"/>
</dbReference>
<feature type="transmembrane region" description="Helical" evidence="13">
    <location>
        <begin position="1515"/>
        <end position="1533"/>
    </location>
</feature>
<dbReference type="FunFam" id="2.70.150.10:FF:000119">
    <property type="entry name" value="Cation-transporting ATPase"/>
    <property type="match status" value="1"/>
</dbReference>
<feature type="transmembrane region" description="Helical" evidence="13">
    <location>
        <begin position="578"/>
        <end position="597"/>
    </location>
</feature>
<evidence type="ECO:0000256" key="6">
    <source>
        <dbReference type="ARBA" id="ARBA00022741"/>
    </source>
</evidence>
<reference evidence="17" key="1">
    <citation type="journal article" date="2022" name="G3 (Bethesda)">
        <title>High quality genome of the basidiomycete yeast Dioszegia hungarica PDD-24b-2 isolated from cloud water.</title>
        <authorList>
            <person name="Jarrige D."/>
            <person name="Haridas S."/>
            <person name="Bleykasten-Grosshans C."/>
            <person name="Joly M."/>
            <person name="Nadalig T."/>
            <person name="Sancelme M."/>
            <person name="Vuilleumier S."/>
            <person name="Grigoriev I.V."/>
            <person name="Amato P."/>
            <person name="Bringel F."/>
        </authorList>
    </citation>
    <scope>NUCLEOTIDE SEQUENCE</scope>
    <source>
        <strain evidence="17">PDD-24b-2</strain>
    </source>
</reference>
<keyword evidence="8 13" id="KW-0460">Magnesium</keyword>
<keyword evidence="7 13" id="KW-0067">ATP-binding</keyword>
<dbReference type="Gene3D" id="1.20.1110.10">
    <property type="entry name" value="Calcium-transporting ATPase, transmembrane domain"/>
    <property type="match status" value="2"/>
</dbReference>
<dbReference type="PRINTS" id="PR00119">
    <property type="entry name" value="CATATPASE"/>
</dbReference>
<feature type="transmembrane region" description="Helical" evidence="13">
    <location>
        <begin position="1337"/>
        <end position="1355"/>
    </location>
</feature>
<dbReference type="SUPFAM" id="SSF56784">
    <property type="entry name" value="HAD-like"/>
    <property type="match status" value="1"/>
</dbReference>
<dbReference type="InterPro" id="IPR047821">
    <property type="entry name" value="P5B-type_ATPase"/>
</dbReference>
<sequence length="1576" mass="173920">MSLLPLHSDNGGPSSVPAPRPNGDKGKQPAAGGTDEAGKQGYDYTENAPQAVVDAIFIERKREEEEGPPDMMVGSWASWMNNDGADRGIFPSSVTRAPHRPNSRRGSMASRRSSSFIRPPGLHNRQRSSQDLLQSPVSGVFVQDSEDELSPTFEHRPLPPRASGSYQAGMASPRRFEGKRKHRAPSTSQDGYFDRRAGRREEESEAGSPESPVKGTALSKIVSYMGFGRHEGEEDGDEEQGPSRRRSVSRSRGSFDSQDSRPRSRSSSSSGWGLSDEDDDFSDRPEGEEGYTSSLADDTSLPPQSRPGSPTLPLIPQTGDDIFGERGGRMSEDFEPKDFASTTVPSRQTILLPDEDLSIRFTCYRTDPFRNLLWWLGCIFTFGILGLVGRWVPRTWVRFCGKETAFDEAKEGSWLVVETPFGDLHVIDLQIIPYPYPLSTVFPQAIIPGASGSRAASIRSHPRMNAVGSPAAAQIPTHAINGEPGGVGAAKDLTQDLEPGKTTWEETMGFLKIMEYRYTRFALEPGTGRWAMIRDWRDPRWSSARAVAHGLDSGTREQRRVLMGGNLIDIASKSVGGLLVDEVLHPFYVFQIASIVLWSLDDYYYYAFAIAVISISSILSTLIETKRTIERMREMSRFHCDMSVLVDGEWERRDCEDLVPGDIFDASDPTLAVVPCDSLLLSGDAIVNESMLTGESVPVSKIPVKDDSLRVMSREAKQGSSEIDNDLAKHYLFSGTKIIRVRAGARPSWAPKSEEPVALAMVTRTGFNTTKGALVRSMLFPKPMGFKFYRDSMNFIGVLAMIAGLGFAVSAVGFVQMGIAWHTIMLRALDLITIVVPPALPATLTIGTTFAIERLRKKGIFCISPNRVNIGGKINVICFDKTGTLTEDGLDVLGVRTIDKHEGRFSELHGDVTEVPATGGPKGKTPLLYALATCHALRLIDGEVIGDPLDIKMFEYTGWTLDEGQSRIVSKGKSAGEARPQALVQTVVRPPGSEKWKVEDAMRVGAKHAHFLELGVIRTFDFVSALRRMSVIVKRLKSTSMEIYVKGAPEVMPDICDPASFPNDYEDMLSYYTRNGFRVIAIAGKSVEGMTWLRAQRMRREQAESDLQFLGFIVFENKLKPNTAPNIHTLRAAHLACRMVTGDNVRTAISVARECGLVSHSASVYIPTFVPGTGTGEGASLDWASVDDERSKLDEYTLKPVVHETEGLGVDAGEMDMNDYQLALTGDVFKWMLDFAELETMERMLVKGVIFARMSPDEKAELVERLQGLGYTVAFCGDGANDCGALKAADVGVSLSEAEASVAAPFTSRIPDISCMVEIIKEGRAALVTSFSCFKYMALYSMIQFTTVTLLYSFASSLGDFQFLYIDLFVIIPIAVAMGRTLPFPKIHPKRPTASLVSKKVLTSIIGQIAINSVAQIFVFIWVRQQSWYTAPDVNSDKLETFNYENTALFLLSCFQYILVAGVFSVGPPYRKPIYSNIWLMICLIGLGGFSTYVLLAPTAWIANILDIIDLPFSFQLQLLAVAIVNIILCFGFERYAERPIARVIAYTKRAWRRRTNGGRRHGGEVQYKIIEGNMR</sequence>
<dbReference type="InterPro" id="IPR059000">
    <property type="entry name" value="ATPase_P-type_domA"/>
</dbReference>
<keyword evidence="3" id="KW-0597">Phosphoprotein</keyword>
<comment type="caution">
    <text evidence="17">The sequence shown here is derived from an EMBL/GenBank/DDBJ whole genome shotgun (WGS) entry which is preliminary data.</text>
</comment>
<feature type="domain" description="P5B-type ATPase N-terminal" evidence="16">
    <location>
        <begin position="355"/>
        <end position="456"/>
    </location>
</feature>
<dbReference type="SUPFAM" id="SSF81653">
    <property type="entry name" value="Calcium ATPase, transduction domain A"/>
    <property type="match status" value="1"/>
</dbReference>
<evidence type="ECO:0000256" key="4">
    <source>
        <dbReference type="ARBA" id="ARBA00022692"/>
    </source>
</evidence>
<feature type="transmembrane region" description="Helical" evidence="13">
    <location>
        <begin position="1361"/>
        <end position="1380"/>
    </location>
</feature>
<evidence type="ECO:0000256" key="7">
    <source>
        <dbReference type="ARBA" id="ARBA00022840"/>
    </source>
</evidence>
<dbReference type="GO" id="GO:0005524">
    <property type="term" value="F:ATP binding"/>
    <property type="evidence" value="ECO:0007669"/>
    <property type="project" value="UniProtKB-UniRule"/>
</dbReference>
<evidence type="ECO:0000256" key="14">
    <source>
        <dbReference type="SAM" id="MobiDB-lite"/>
    </source>
</evidence>
<feature type="compositionally biased region" description="Low complexity" evidence="14">
    <location>
        <begin position="104"/>
        <end position="118"/>
    </location>
</feature>
<comment type="catalytic activity">
    <reaction evidence="12 13">
        <text>ATP + H2O = ADP + phosphate + H(+)</text>
        <dbReference type="Rhea" id="RHEA:13065"/>
        <dbReference type="ChEBI" id="CHEBI:15377"/>
        <dbReference type="ChEBI" id="CHEBI:15378"/>
        <dbReference type="ChEBI" id="CHEBI:30616"/>
        <dbReference type="ChEBI" id="CHEBI:43474"/>
        <dbReference type="ChEBI" id="CHEBI:456216"/>
    </reaction>
</comment>
<protein>
    <recommendedName>
        <fullName evidence="13">Cation-transporting ATPase</fullName>
        <ecNumber evidence="13">7.2.2.-</ecNumber>
    </recommendedName>
</protein>
<feature type="transmembrane region" description="Helical" evidence="13">
    <location>
        <begin position="831"/>
        <end position="852"/>
    </location>
</feature>
<dbReference type="SUPFAM" id="SSF81660">
    <property type="entry name" value="Metal cation-transporting ATPase, ATP-binding domain N"/>
    <property type="match status" value="1"/>
</dbReference>
<dbReference type="InterPro" id="IPR008250">
    <property type="entry name" value="ATPase_P-typ_transduc_dom_A_sf"/>
</dbReference>
<feature type="transmembrane region" description="Helical" evidence="13">
    <location>
        <begin position="372"/>
        <end position="392"/>
    </location>
</feature>
<comment type="subcellular location">
    <subcellularLocation>
        <location evidence="1 13">Membrane</location>
        <topology evidence="1 13">Multi-pass membrane protein</topology>
    </subcellularLocation>
</comment>
<dbReference type="GO" id="GO:0016887">
    <property type="term" value="F:ATP hydrolysis activity"/>
    <property type="evidence" value="ECO:0007669"/>
    <property type="project" value="InterPro"/>
</dbReference>
<keyword evidence="18" id="KW-1185">Reference proteome</keyword>
<dbReference type="GO" id="GO:0015662">
    <property type="term" value="F:P-type ion transporter activity"/>
    <property type="evidence" value="ECO:0007669"/>
    <property type="project" value="InterPro"/>
</dbReference>
<keyword evidence="5 13" id="KW-0479">Metal-binding</keyword>
<dbReference type="Gene3D" id="3.40.1110.10">
    <property type="entry name" value="Calcium-transporting ATPase, cytoplasmic domain N"/>
    <property type="match status" value="1"/>
</dbReference>
<evidence type="ECO:0000256" key="1">
    <source>
        <dbReference type="ARBA" id="ARBA00004141"/>
    </source>
</evidence>
<feature type="transmembrane region" description="Helical" evidence="13">
    <location>
        <begin position="1401"/>
        <end position="1423"/>
    </location>
</feature>
<feature type="compositionally biased region" description="Low complexity" evidence="14">
    <location>
        <begin position="265"/>
        <end position="274"/>
    </location>
</feature>
<evidence type="ECO:0000256" key="2">
    <source>
        <dbReference type="ARBA" id="ARBA00006000"/>
    </source>
</evidence>
<dbReference type="GO" id="GO:0006874">
    <property type="term" value="P:intracellular calcium ion homeostasis"/>
    <property type="evidence" value="ECO:0007669"/>
    <property type="project" value="TreeGrafter"/>
</dbReference>
<dbReference type="Proteomes" id="UP001164286">
    <property type="component" value="Unassembled WGS sequence"/>
</dbReference>
<dbReference type="GO" id="GO:0019829">
    <property type="term" value="F:ATPase-coupled monoatomic cation transmembrane transporter activity"/>
    <property type="evidence" value="ECO:0007669"/>
    <property type="project" value="UniProtKB-UniRule"/>
</dbReference>
<dbReference type="FunFam" id="3.40.50.1000:FF:000068">
    <property type="entry name" value="Cation-transporting ATPase"/>
    <property type="match status" value="1"/>
</dbReference>
<evidence type="ECO:0000256" key="8">
    <source>
        <dbReference type="ARBA" id="ARBA00022842"/>
    </source>
</evidence>
<evidence type="ECO:0000256" key="5">
    <source>
        <dbReference type="ARBA" id="ARBA00022723"/>
    </source>
</evidence>
<dbReference type="SFLD" id="SFLDF00027">
    <property type="entry name" value="p-type_atpase"/>
    <property type="match status" value="1"/>
</dbReference>
<dbReference type="FunFam" id="1.20.1110.10:FF:000032">
    <property type="entry name" value="Cation-transporting ATPase"/>
    <property type="match status" value="1"/>
</dbReference>
<dbReference type="InterPro" id="IPR001757">
    <property type="entry name" value="P_typ_ATPase"/>
</dbReference>
<dbReference type="InterPro" id="IPR006544">
    <property type="entry name" value="P-type_TPase_V"/>
</dbReference>
<dbReference type="FunFam" id="3.40.1110.10:FF:000057">
    <property type="entry name" value="Cation-transporting ATPase"/>
    <property type="match status" value="1"/>
</dbReference>
<evidence type="ECO:0000259" key="16">
    <source>
        <dbReference type="Pfam" id="PF12409"/>
    </source>
</evidence>
<feature type="compositionally biased region" description="Polar residues" evidence="14">
    <location>
        <begin position="291"/>
        <end position="308"/>
    </location>
</feature>
<dbReference type="Gene3D" id="2.70.150.10">
    <property type="entry name" value="Calcium-transporting ATPase, cytoplasmic transduction domain A"/>
    <property type="match status" value="1"/>
</dbReference>
<evidence type="ECO:0000256" key="9">
    <source>
        <dbReference type="ARBA" id="ARBA00022967"/>
    </source>
</evidence>
<dbReference type="SUPFAM" id="SSF81665">
    <property type="entry name" value="Calcium ATPase, transmembrane domain M"/>
    <property type="match status" value="1"/>
</dbReference>
<evidence type="ECO:0000256" key="12">
    <source>
        <dbReference type="ARBA" id="ARBA00049360"/>
    </source>
</evidence>
<dbReference type="GeneID" id="77727393"/>
<dbReference type="PROSITE" id="PS00154">
    <property type="entry name" value="ATPASE_E1_E2"/>
    <property type="match status" value="1"/>
</dbReference>
<feature type="transmembrane region" description="Helical" evidence="13">
    <location>
        <begin position="603"/>
        <end position="623"/>
    </location>
</feature>
<evidence type="ECO:0000313" key="17">
    <source>
        <dbReference type="EMBL" id="KAI9632057.1"/>
    </source>
</evidence>
<dbReference type="Pfam" id="PF00122">
    <property type="entry name" value="E1-E2_ATPase"/>
    <property type="match status" value="1"/>
</dbReference>
<gene>
    <name evidence="17" type="ORF">MKK02DRAFT_31012</name>
</gene>
<evidence type="ECO:0000313" key="18">
    <source>
        <dbReference type="Proteomes" id="UP001164286"/>
    </source>
</evidence>
<dbReference type="Pfam" id="PF12409">
    <property type="entry name" value="P5-ATPase"/>
    <property type="match status" value="1"/>
</dbReference>
<dbReference type="PROSITE" id="PS01229">
    <property type="entry name" value="COF_2"/>
    <property type="match status" value="1"/>
</dbReference>
<feature type="transmembrane region" description="Helical" evidence="13">
    <location>
        <begin position="795"/>
        <end position="819"/>
    </location>
</feature>
<feature type="compositionally biased region" description="Polar residues" evidence="14">
    <location>
        <begin position="127"/>
        <end position="137"/>
    </location>
</feature>
<feature type="compositionally biased region" description="Basic and acidic residues" evidence="14">
    <location>
        <begin position="323"/>
        <end position="338"/>
    </location>
</feature>
<dbReference type="NCBIfam" id="TIGR01494">
    <property type="entry name" value="ATPase_P-type"/>
    <property type="match status" value="2"/>
</dbReference>
<evidence type="ECO:0000256" key="10">
    <source>
        <dbReference type="ARBA" id="ARBA00022989"/>
    </source>
</evidence>